<evidence type="ECO:0000313" key="2">
    <source>
        <dbReference type="EMBL" id="GFH49152.1"/>
    </source>
</evidence>
<comment type="caution">
    <text evidence="2">The sequence shown here is derived from an EMBL/GenBank/DDBJ whole genome shotgun (WGS) entry which is preliminary data.</text>
</comment>
<organism evidence="2 3">
    <name type="scientific">Chaetoceros tenuissimus</name>
    <dbReference type="NCBI Taxonomy" id="426638"/>
    <lineage>
        <taxon>Eukaryota</taxon>
        <taxon>Sar</taxon>
        <taxon>Stramenopiles</taxon>
        <taxon>Ochrophyta</taxon>
        <taxon>Bacillariophyta</taxon>
        <taxon>Coscinodiscophyceae</taxon>
        <taxon>Chaetocerotophycidae</taxon>
        <taxon>Chaetocerotales</taxon>
        <taxon>Chaetocerotaceae</taxon>
        <taxon>Chaetoceros</taxon>
    </lineage>
</organism>
<gene>
    <name evidence="2" type="ORF">CTEN210_05628</name>
</gene>
<dbReference type="PANTHER" id="PTHR31270:SF1">
    <property type="entry name" value="GLUTAMINYL-PEPTIDE CYCLOTRANSFERASE"/>
    <property type="match status" value="1"/>
</dbReference>
<dbReference type="PANTHER" id="PTHR31270">
    <property type="entry name" value="GLUTAMINYL-PEPTIDE CYCLOTRANSFERASE"/>
    <property type="match status" value="1"/>
</dbReference>
<dbReference type="EMBL" id="BLLK01000032">
    <property type="protein sequence ID" value="GFH49152.1"/>
    <property type="molecule type" value="Genomic_DNA"/>
</dbReference>
<evidence type="ECO:0000313" key="3">
    <source>
        <dbReference type="Proteomes" id="UP001054902"/>
    </source>
</evidence>
<dbReference type="GO" id="GO:0016603">
    <property type="term" value="F:glutaminyl-peptide cyclotransferase activity"/>
    <property type="evidence" value="ECO:0007669"/>
    <property type="project" value="InterPro"/>
</dbReference>
<feature type="transmembrane region" description="Helical" evidence="1">
    <location>
        <begin position="20"/>
        <end position="39"/>
    </location>
</feature>
<accession>A0AAD3CNB6</accession>
<keyword evidence="3" id="KW-1185">Reference proteome</keyword>
<dbReference type="Proteomes" id="UP001054902">
    <property type="component" value="Unassembled WGS sequence"/>
</dbReference>
<dbReference type="InterPro" id="IPR007788">
    <property type="entry name" value="QCT"/>
</dbReference>
<dbReference type="Pfam" id="PF05096">
    <property type="entry name" value="Glu_cyclase_2"/>
    <property type="match status" value="2"/>
</dbReference>
<reference evidence="2 3" key="1">
    <citation type="journal article" date="2021" name="Sci. Rep.">
        <title>The genome of the diatom Chaetoceros tenuissimus carries an ancient integrated fragment of an extant virus.</title>
        <authorList>
            <person name="Hongo Y."/>
            <person name="Kimura K."/>
            <person name="Takaki Y."/>
            <person name="Yoshida Y."/>
            <person name="Baba S."/>
            <person name="Kobayashi G."/>
            <person name="Nagasaki K."/>
            <person name="Hano T."/>
            <person name="Tomaru Y."/>
        </authorList>
    </citation>
    <scope>NUCLEOTIDE SEQUENCE [LARGE SCALE GENOMIC DNA]</scope>
    <source>
        <strain evidence="2 3">NIES-3715</strain>
    </source>
</reference>
<keyword evidence="1" id="KW-0812">Transmembrane</keyword>
<sequence>MKTRKLFHSQLRFDQLDEIAAMSFLSITLISYILCLQFFHAEAEGVSVDAHSEVKEEKRFMQYGNIEVLEKLPHDPSFFTQGLALFNGSLYEGSGMNGQSKLRKLDMSDPSKPLQEIDLPQEFFGEGITPYKNGLGEDRLIQITWRERTAFVYDPKSFKLLFQVKYHKETSNGQGWGITYDQPRNEFIMSDGTTNIFFWDVGVLDSCETSVASSETKDANETSMCDVVIEAARSIDVKAKLQQQSETPIPVQHLNELEFLPISTIKGHDSPTLLANVWYQQYILEIDIESGEVLKLFNLATICPTMTSENVLNGISISDEGNDILFVTGKLWDSIYKIRIY</sequence>
<dbReference type="AlphaFoldDB" id="A0AAD3CNB6"/>
<evidence type="ECO:0000256" key="1">
    <source>
        <dbReference type="SAM" id="Phobius"/>
    </source>
</evidence>
<keyword evidence="1" id="KW-0472">Membrane</keyword>
<evidence type="ECO:0008006" key="4">
    <source>
        <dbReference type="Google" id="ProtNLM"/>
    </source>
</evidence>
<protein>
    <recommendedName>
        <fullName evidence="4">Glutamine cyclotransferase</fullName>
    </recommendedName>
</protein>
<proteinExistence type="predicted"/>
<name>A0AAD3CNB6_9STRA</name>
<keyword evidence="1" id="KW-1133">Transmembrane helix</keyword>
<dbReference type="SUPFAM" id="SSF75011">
    <property type="entry name" value="3-carboxy-cis,cis-mucoante lactonizing enzyme"/>
    <property type="match status" value="1"/>
</dbReference>